<evidence type="ECO:0000313" key="4">
    <source>
        <dbReference type="Proteomes" id="UP000325577"/>
    </source>
</evidence>
<feature type="domain" description="DUF7953" evidence="2">
    <location>
        <begin position="39"/>
        <end position="152"/>
    </location>
</feature>
<feature type="transmembrane region" description="Helical" evidence="1">
    <location>
        <begin position="21"/>
        <end position="42"/>
    </location>
</feature>
<gene>
    <name evidence="3" type="ORF">F0562_017002</name>
</gene>
<dbReference type="InterPro" id="IPR057713">
    <property type="entry name" value="DUF7953"/>
</dbReference>
<dbReference type="OrthoDB" id="2014701at2759"/>
<evidence type="ECO:0000256" key="1">
    <source>
        <dbReference type="SAM" id="Phobius"/>
    </source>
</evidence>
<dbReference type="Pfam" id="PF25829">
    <property type="entry name" value="DUF7953"/>
    <property type="match status" value="1"/>
</dbReference>
<protein>
    <recommendedName>
        <fullName evidence="2">DUF7953 domain-containing protein</fullName>
    </recommendedName>
</protein>
<keyword evidence="1" id="KW-1133">Transmembrane helix</keyword>
<reference evidence="3 4" key="1">
    <citation type="submission" date="2019-09" db="EMBL/GenBank/DDBJ databases">
        <title>A chromosome-level genome assembly of the Chinese tupelo Nyssa sinensis.</title>
        <authorList>
            <person name="Yang X."/>
            <person name="Kang M."/>
            <person name="Yang Y."/>
            <person name="Xiong H."/>
            <person name="Wang M."/>
            <person name="Zhang Z."/>
            <person name="Wang Z."/>
            <person name="Wu H."/>
            <person name="Ma T."/>
            <person name="Liu J."/>
            <person name="Xi Z."/>
        </authorList>
    </citation>
    <scope>NUCLEOTIDE SEQUENCE [LARGE SCALE GENOMIC DNA]</scope>
    <source>
        <strain evidence="3">J267</strain>
        <tissue evidence="3">Leaf</tissue>
    </source>
</reference>
<accession>A0A5J4ZFQ5</accession>
<dbReference type="Proteomes" id="UP000325577">
    <property type="component" value="Linkage Group LG8"/>
</dbReference>
<dbReference type="PANTHER" id="PTHR33780:SF3">
    <property type="entry name" value="EXPRESSED PROTEIN"/>
    <property type="match status" value="1"/>
</dbReference>
<evidence type="ECO:0000259" key="2">
    <source>
        <dbReference type="Pfam" id="PF25829"/>
    </source>
</evidence>
<keyword evidence="4" id="KW-1185">Reference proteome</keyword>
<dbReference type="EMBL" id="CM018051">
    <property type="protein sequence ID" value="KAA8516492.1"/>
    <property type="molecule type" value="Genomic_DNA"/>
</dbReference>
<dbReference type="AlphaFoldDB" id="A0A5J4ZFQ5"/>
<proteinExistence type="predicted"/>
<name>A0A5J4ZFQ5_9ASTE</name>
<sequence length="161" mass="18814">MKRCEAVLTKENMLHENCVRSVFLSCSILLSWFPGFISSAVVTLESIEIFKTYEWLKAKPIIYFHCKDENKTVLPDVKDAHVSYTFKGEESWQPLTELQDKKCKRCGFYEEDSIKSDDVFDEWEFCASDFTAPDGKYTRIKDKEFNATFLCPDVHASWKCF</sequence>
<organism evidence="3 4">
    <name type="scientific">Nyssa sinensis</name>
    <dbReference type="NCBI Taxonomy" id="561372"/>
    <lineage>
        <taxon>Eukaryota</taxon>
        <taxon>Viridiplantae</taxon>
        <taxon>Streptophyta</taxon>
        <taxon>Embryophyta</taxon>
        <taxon>Tracheophyta</taxon>
        <taxon>Spermatophyta</taxon>
        <taxon>Magnoliopsida</taxon>
        <taxon>eudicotyledons</taxon>
        <taxon>Gunneridae</taxon>
        <taxon>Pentapetalae</taxon>
        <taxon>asterids</taxon>
        <taxon>Cornales</taxon>
        <taxon>Nyssaceae</taxon>
        <taxon>Nyssa</taxon>
    </lineage>
</organism>
<keyword evidence="1" id="KW-0812">Transmembrane</keyword>
<dbReference type="PANTHER" id="PTHR33780">
    <property type="entry name" value="EXPRESSED PROTEIN"/>
    <property type="match status" value="1"/>
</dbReference>
<evidence type="ECO:0000313" key="3">
    <source>
        <dbReference type="EMBL" id="KAA8516492.1"/>
    </source>
</evidence>
<keyword evidence="1" id="KW-0472">Membrane</keyword>